<organism evidence="3 4">
    <name type="scientific">Leifsonella bigeumensis</name>
    <dbReference type="NCBI Taxonomy" id="433643"/>
    <lineage>
        <taxon>Bacteria</taxon>
        <taxon>Bacillati</taxon>
        <taxon>Actinomycetota</taxon>
        <taxon>Actinomycetes</taxon>
        <taxon>Micrococcales</taxon>
        <taxon>Microbacteriaceae</taxon>
        <taxon>Leifsonella</taxon>
    </lineage>
</organism>
<gene>
    <name evidence="3" type="ORF">GCM10022239_18200</name>
</gene>
<dbReference type="NCBIfam" id="TIGR01167">
    <property type="entry name" value="LPXTG_anchor"/>
    <property type="match status" value="1"/>
</dbReference>
<keyword evidence="1" id="KW-0812">Transmembrane</keyword>
<keyword evidence="2" id="KW-0732">Signal</keyword>
<protein>
    <submittedName>
        <fullName evidence="3">Uncharacterized protein</fullName>
    </submittedName>
</protein>
<keyword evidence="4" id="KW-1185">Reference proteome</keyword>
<sequence>MRARLPLLFSVIAVSVVAIAAPASAAGVTYTWTAGGGGNQETATAANWDLGVPGADENLVFATGTHAHNNLAADLLVRSLSFTAPDFLLDGNRIVLGTGGAIASVDADTNLDMNLVGDQTWSAAAGTTFTHHGTVNVLSDVLTVAGAGTIDFANRIDGNGGAGKVVKTGTGVLILSGGGGAINTAGAGDHGLNVQQGETRVTGMLAGTDFVVNGGTLTGGNLSDPLLGVVRTLTLNTGSISPGVTAGEVSVLHTWEPFTANAGGILEFDIDGTTNDSLDIYKDAVLNGATLHLNVAAVPPVGTVFTLVSSQIGTVTGQLASRTGAPLTSGEFVDSGQRWMISIGQGSVWVEYLGAVPPAPVLAATGVTTSWLLPVGGGIIVLGLALLVFRRIRRVNSER</sequence>
<dbReference type="EMBL" id="BAABAE010000003">
    <property type="protein sequence ID" value="GAA3743115.1"/>
    <property type="molecule type" value="Genomic_DNA"/>
</dbReference>
<feature type="signal peptide" evidence="2">
    <location>
        <begin position="1"/>
        <end position="25"/>
    </location>
</feature>
<feature type="chain" id="PRO_5046497925" evidence="2">
    <location>
        <begin position="26"/>
        <end position="399"/>
    </location>
</feature>
<evidence type="ECO:0000313" key="3">
    <source>
        <dbReference type="EMBL" id="GAA3743115.1"/>
    </source>
</evidence>
<keyword evidence="1" id="KW-0472">Membrane</keyword>
<evidence type="ECO:0000256" key="1">
    <source>
        <dbReference type="SAM" id="Phobius"/>
    </source>
</evidence>
<evidence type="ECO:0000313" key="4">
    <source>
        <dbReference type="Proteomes" id="UP001501004"/>
    </source>
</evidence>
<comment type="caution">
    <text evidence="3">The sequence shown here is derived from an EMBL/GenBank/DDBJ whole genome shotgun (WGS) entry which is preliminary data.</text>
</comment>
<dbReference type="Proteomes" id="UP001501004">
    <property type="component" value="Unassembled WGS sequence"/>
</dbReference>
<accession>A0ABP7FNK7</accession>
<reference evidence="4" key="1">
    <citation type="journal article" date="2019" name="Int. J. Syst. Evol. Microbiol.">
        <title>The Global Catalogue of Microorganisms (GCM) 10K type strain sequencing project: providing services to taxonomists for standard genome sequencing and annotation.</title>
        <authorList>
            <consortium name="The Broad Institute Genomics Platform"/>
            <consortium name="The Broad Institute Genome Sequencing Center for Infectious Disease"/>
            <person name="Wu L."/>
            <person name="Ma J."/>
        </authorList>
    </citation>
    <scope>NUCLEOTIDE SEQUENCE [LARGE SCALE GENOMIC DNA]</scope>
    <source>
        <strain evidence="4">JCM 16949</strain>
    </source>
</reference>
<keyword evidence="1" id="KW-1133">Transmembrane helix</keyword>
<name>A0ABP7FNK7_9MICO</name>
<proteinExistence type="predicted"/>
<feature type="transmembrane region" description="Helical" evidence="1">
    <location>
        <begin position="371"/>
        <end position="389"/>
    </location>
</feature>
<dbReference type="RefSeq" id="WP_344755911.1">
    <property type="nucleotide sequence ID" value="NZ_BAABAE010000003.1"/>
</dbReference>
<evidence type="ECO:0000256" key="2">
    <source>
        <dbReference type="SAM" id="SignalP"/>
    </source>
</evidence>